<comment type="subcellular location">
    <subcellularLocation>
        <location evidence="1">Endoplasmic reticulum membrane</location>
        <topology evidence="1">Multi-pass membrane protein</topology>
    </subcellularLocation>
</comment>
<evidence type="ECO:0000256" key="7">
    <source>
        <dbReference type="SAM" id="MobiDB-lite"/>
    </source>
</evidence>
<keyword evidence="5" id="KW-0443">Lipid metabolism</keyword>
<dbReference type="EMBL" id="SPOF01000021">
    <property type="protein sequence ID" value="TIB11940.1"/>
    <property type="molecule type" value="Genomic_DNA"/>
</dbReference>
<evidence type="ECO:0000256" key="8">
    <source>
        <dbReference type="SAM" id="Phobius"/>
    </source>
</evidence>
<dbReference type="InterPro" id="IPR009617">
    <property type="entry name" value="Seipin"/>
</dbReference>
<evidence type="ECO:0008006" key="11">
    <source>
        <dbReference type="Google" id="ProtNLM"/>
    </source>
</evidence>
<feature type="compositionally biased region" description="Polar residues" evidence="7">
    <location>
        <begin position="332"/>
        <end position="347"/>
    </location>
</feature>
<accession>A0A4T0H827</accession>
<evidence type="ECO:0000256" key="5">
    <source>
        <dbReference type="ARBA" id="ARBA00023098"/>
    </source>
</evidence>
<sequence>MTANAILSRILNSRLLRWLLRVAVFFIITYLSIISAVLSFSSFRWYIVPSRGWSVPVHLQYGCVSNIHRHRNTKLIPFSVGKVPFDTISIPTQKVSADQTYDITLEMHIPNSINNLNLGNFMITLELENTFSSELVTSKPALLTWQHPSVITSILYKNTQTMKIPLSTQILKPSTRSLRQMTITAATVTVGRQDWIGTANNTLPQKELHVYDAALLFNIRLAGLSWLLVAFPISSFIIFTALSFVSIWSVAMLVWCGTRQPKQLEEKLETPQDTIEDGEETAQQSIDDETLSESATLDGQSVDPADSAESVESFVSSPWHAYDSSESEDSVETPTASTPERSLTPSNLRHRTGRDYRASDDDNDDTNG</sequence>
<protein>
    <recommendedName>
        <fullName evidence="11">Seipin</fullName>
    </recommendedName>
</protein>
<keyword evidence="3" id="KW-0256">Endoplasmic reticulum</keyword>
<reference evidence="9 10" key="1">
    <citation type="submission" date="2019-03" db="EMBL/GenBank/DDBJ databases">
        <title>Sequencing 23 genomes of Wallemia ichthyophaga.</title>
        <authorList>
            <person name="Gostincar C."/>
        </authorList>
    </citation>
    <scope>NUCLEOTIDE SEQUENCE [LARGE SCALE GENOMIC DNA]</scope>
    <source>
        <strain evidence="9 10">EXF-8621</strain>
    </source>
</reference>
<evidence type="ECO:0000313" key="9">
    <source>
        <dbReference type="EMBL" id="TIB11940.1"/>
    </source>
</evidence>
<evidence type="ECO:0000256" key="6">
    <source>
        <dbReference type="ARBA" id="ARBA00023136"/>
    </source>
</evidence>
<name>A0A4T0H827_WALIC</name>
<gene>
    <name evidence="9" type="ORF">E3P90_02215</name>
</gene>
<keyword evidence="4 8" id="KW-1133">Transmembrane helix</keyword>
<evidence type="ECO:0000256" key="4">
    <source>
        <dbReference type="ARBA" id="ARBA00022989"/>
    </source>
</evidence>
<dbReference type="GO" id="GO:0140042">
    <property type="term" value="P:lipid droplet formation"/>
    <property type="evidence" value="ECO:0007669"/>
    <property type="project" value="UniProtKB-ARBA"/>
</dbReference>
<keyword evidence="6 8" id="KW-0472">Membrane</keyword>
<organism evidence="9 10">
    <name type="scientific">Wallemia ichthyophaga</name>
    <dbReference type="NCBI Taxonomy" id="245174"/>
    <lineage>
        <taxon>Eukaryota</taxon>
        <taxon>Fungi</taxon>
        <taxon>Dikarya</taxon>
        <taxon>Basidiomycota</taxon>
        <taxon>Wallemiomycotina</taxon>
        <taxon>Wallemiomycetes</taxon>
        <taxon>Wallemiales</taxon>
        <taxon>Wallemiaceae</taxon>
        <taxon>Wallemia</taxon>
    </lineage>
</organism>
<evidence type="ECO:0000313" key="10">
    <source>
        <dbReference type="Proteomes" id="UP000306954"/>
    </source>
</evidence>
<dbReference type="AlphaFoldDB" id="A0A4T0H827"/>
<feature type="transmembrane region" description="Helical" evidence="8">
    <location>
        <begin position="18"/>
        <end position="41"/>
    </location>
</feature>
<evidence type="ECO:0000256" key="3">
    <source>
        <dbReference type="ARBA" id="ARBA00022824"/>
    </source>
</evidence>
<evidence type="ECO:0000256" key="2">
    <source>
        <dbReference type="ARBA" id="ARBA00022692"/>
    </source>
</evidence>
<proteinExistence type="predicted"/>
<dbReference type="GO" id="GO:0006629">
    <property type="term" value="P:lipid metabolic process"/>
    <property type="evidence" value="ECO:0007669"/>
    <property type="project" value="UniProtKB-KW"/>
</dbReference>
<dbReference type="CDD" id="cd23995">
    <property type="entry name" value="Seipin_BSCL2_like"/>
    <property type="match status" value="1"/>
</dbReference>
<keyword evidence="2 8" id="KW-0812">Transmembrane</keyword>
<feature type="transmembrane region" description="Helical" evidence="8">
    <location>
        <begin position="236"/>
        <end position="257"/>
    </location>
</feature>
<dbReference type="Proteomes" id="UP000306954">
    <property type="component" value="Unassembled WGS sequence"/>
</dbReference>
<dbReference type="GO" id="GO:0005789">
    <property type="term" value="C:endoplasmic reticulum membrane"/>
    <property type="evidence" value="ECO:0007669"/>
    <property type="project" value="UniProtKB-SubCell"/>
</dbReference>
<dbReference type="Pfam" id="PF06775">
    <property type="entry name" value="Seipin"/>
    <property type="match status" value="1"/>
</dbReference>
<comment type="caution">
    <text evidence="9">The sequence shown here is derived from an EMBL/GenBank/DDBJ whole genome shotgun (WGS) entry which is preliminary data.</text>
</comment>
<dbReference type="PANTHER" id="PTHR21212:SF0">
    <property type="entry name" value="SEIPIN"/>
    <property type="match status" value="1"/>
</dbReference>
<evidence type="ECO:0000256" key="1">
    <source>
        <dbReference type="ARBA" id="ARBA00004477"/>
    </source>
</evidence>
<dbReference type="PANTHER" id="PTHR21212">
    <property type="entry name" value="BERNARDINELLI-SEIP CONGENITAL LIPODYSTROPHY 2 HOMOLOG BSCL2 PROTEIN"/>
    <property type="match status" value="1"/>
</dbReference>
<feature type="region of interest" description="Disordered" evidence="7">
    <location>
        <begin position="265"/>
        <end position="368"/>
    </location>
</feature>
<feature type="compositionally biased region" description="Acidic residues" evidence="7">
    <location>
        <begin position="274"/>
        <end position="291"/>
    </location>
</feature>